<dbReference type="KEGG" id="rmu:RMDY18_07190"/>
<dbReference type="SUPFAM" id="SSF54197">
    <property type="entry name" value="HIT-like"/>
    <property type="match status" value="1"/>
</dbReference>
<evidence type="ECO:0000313" key="6">
    <source>
        <dbReference type="Proteomes" id="UP000001883"/>
    </source>
</evidence>
<dbReference type="AlphaFoldDB" id="D2NSC5"/>
<dbReference type="Pfam" id="PF01230">
    <property type="entry name" value="HIT"/>
    <property type="match status" value="1"/>
</dbReference>
<dbReference type="InterPro" id="IPR011146">
    <property type="entry name" value="HIT-like"/>
</dbReference>
<keyword evidence="6" id="KW-1185">Reference proteome</keyword>
<organism evidence="5 6">
    <name type="scientific">Rothia mucilaginosa (strain DY-18)</name>
    <name type="common">Stomatococcus mucilaginosus</name>
    <dbReference type="NCBI Taxonomy" id="680646"/>
    <lineage>
        <taxon>Bacteria</taxon>
        <taxon>Bacillati</taxon>
        <taxon>Actinomycetota</taxon>
        <taxon>Actinomycetes</taxon>
        <taxon>Micrococcales</taxon>
        <taxon>Micrococcaceae</taxon>
        <taxon>Rothia</taxon>
    </lineage>
</organism>
<dbReference type="STRING" id="680646.RMDY18_07190"/>
<evidence type="ECO:0000259" key="4">
    <source>
        <dbReference type="PROSITE" id="PS51084"/>
    </source>
</evidence>
<dbReference type="HOGENOM" id="CLU_056776_3_1_11"/>
<dbReference type="PRINTS" id="PR00332">
    <property type="entry name" value="HISTRIAD"/>
</dbReference>
<dbReference type="InterPro" id="IPR036265">
    <property type="entry name" value="HIT-like_sf"/>
</dbReference>
<reference evidence="5 6" key="2">
    <citation type="journal article" date="2010" name="J Osaka Dent Univ">
        <title>Isolation and identification of Rothia mucilaginosa from persistent apical periodontitis lesions.</title>
        <authorList>
            <person name="Yamane K."/>
            <person name="Yoshida M."/>
            <person name="Fujihira T."/>
            <person name="Baba T."/>
            <person name="Tsuji N."/>
            <person name="Hayashi H."/>
            <person name="Sugimori C."/>
            <person name="Yamanaka T."/>
            <person name="Mashimo C."/>
            <person name="Nambu T."/>
            <person name="Kawai H."/>
            <person name="Fukushima H."/>
        </authorList>
    </citation>
    <scope>NUCLEOTIDE SEQUENCE [LARGE SCALE GENOMIC DNA]</scope>
    <source>
        <strain evidence="5 6">DY-18</strain>
    </source>
</reference>
<sequence>MKESIVSTIFTKIIEGEIPGRFVWKDEHCVAFLDIMPLSEGHLLLVPRAEVDRWPDLPAELAAHLFAVAHKISGALDQAFDKDRVALMIAGFDVPHTHIHLFPADGMADYDPANAKKDATAEELDAAAEKVRVALRERGHGEFVPEA</sequence>
<gene>
    <name evidence="5" type="ordered locus">RMDY18_07190</name>
</gene>
<evidence type="ECO:0000256" key="3">
    <source>
        <dbReference type="PROSITE-ProRule" id="PRU00464"/>
    </source>
</evidence>
<dbReference type="Proteomes" id="UP000001883">
    <property type="component" value="Chromosome"/>
</dbReference>
<evidence type="ECO:0000256" key="2">
    <source>
        <dbReference type="PIRSR" id="PIRSR601310-3"/>
    </source>
</evidence>
<dbReference type="PANTHER" id="PTHR46648:SF1">
    <property type="entry name" value="ADENOSINE 5'-MONOPHOSPHORAMIDASE HNT1"/>
    <property type="match status" value="1"/>
</dbReference>
<reference evidence="6" key="1">
    <citation type="submission" date="2009-07" db="EMBL/GenBank/DDBJ databases">
        <title>Complete genome sequence of Rothia mucilaginosa DJ.</title>
        <authorList>
            <person name="Yamane K."/>
            <person name="Nambu T."/>
            <person name="Mashimo C."/>
            <person name="Sugimori C."/>
            <person name="Yamanaka T."/>
            <person name="Leung K."/>
            <person name="Fukushima H."/>
        </authorList>
    </citation>
    <scope>NUCLEOTIDE SEQUENCE [LARGE SCALE GENOMIC DNA]</scope>
    <source>
        <strain evidence="6">DY-18</strain>
    </source>
</reference>
<proteinExistence type="predicted"/>
<dbReference type="PROSITE" id="PS51084">
    <property type="entry name" value="HIT_2"/>
    <property type="match status" value="1"/>
</dbReference>
<feature type="domain" description="HIT" evidence="4">
    <location>
        <begin position="9"/>
        <end position="112"/>
    </location>
</feature>
<evidence type="ECO:0000313" key="5">
    <source>
        <dbReference type="EMBL" id="BAI64551.1"/>
    </source>
</evidence>
<feature type="active site" description="Tele-AMP-histidine intermediate" evidence="1">
    <location>
        <position position="98"/>
    </location>
</feature>
<feature type="short sequence motif" description="Histidine triad motif" evidence="2 3">
    <location>
        <begin position="96"/>
        <end position="100"/>
    </location>
</feature>
<name>D2NSC5_ROTMD</name>
<dbReference type="PANTHER" id="PTHR46648">
    <property type="entry name" value="HIT FAMILY PROTEIN 1"/>
    <property type="match status" value="1"/>
</dbReference>
<evidence type="ECO:0000256" key="1">
    <source>
        <dbReference type="PIRSR" id="PIRSR601310-1"/>
    </source>
</evidence>
<dbReference type="GO" id="GO:0016787">
    <property type="term" value="F:hydrolase activity"/>
    <property type="evidence" value="ECO:0007669"/>
    <property type="project" value="UniProtKB-KW"/>
</dbReference>
<dbReference type="InterPro" id="IPR001310">
    <property type="entry name" value="Histidine_triad_HIT"/>
</dbReference>
<reference evidence="5 6" key="3">
    <citation type="journal article" date="2010" name="Sequencing">
        <title>Complete Genome Sequence of Rothia mucilaginosa DY-18: A Clinical Isolate with Dense Meshwork-Like Structures from a Persistent Apical Periodontitis Lesion.</title>
        <authorList>
            <person name="Yamane K."/>
            <person name="Nambu T."/>
            <person name="Yamanaka T."/>
            <person name="Mashimo C."/>
            <person name="Sugimori C."/>
            <person name="Leung K.-P."/>
            <person name="Fukushima H."/>
        </authorList>
    </citation>
    <scope>NUCLEOTIDE SEQUENCE [LARGE SCALE GENOMIC DNA]</scope>
    <source>
        <strain evidence="5 6">DY-18</strain>
    </source>
</reference>
<protein>
    <submittedName>
        <fullName evidence="5">Diadenosine tetraphosphate (Ap4A) hydrolase</fullName>
    </submittedName>
</protein>
<keyword evidence="5" id="KW-0378">Hydrolase</keyword>
<dbReference type="EMBL" id="AP011540">
    <property type="protein sequence ID" value="BAI64551.1"/>
    <property type="molecule type" value="Genomic_DNA"/>
</dbReference>
<accession>D2NSC5</accession>
<dbReference type="Gene3D" id="3.30.428.10">
    <property type="entry name" value="HIT-like"/>
    <property type="match status" value="1"/>
</dbReference>
<dbReference type="GO" id="GO:0009117">
    <property type="term" value="P:nucleotide metabolic process"/>
    <property type="evidence" value="ECO:0007669"/>
    <property type="project" value="TreeGrafter"/>
</dbReference>
<dbReference type="eggNOG" id="COG0537">
    <property type="taxonomic scope" value="Bacteria"/>
</dbReference>